<dbReference type="FunCoup" id="M3XK94">
    <property type="interactions" value="67"/>
</dbReference>
<dbReference type="InterPro" id="IPR011992">
    <property type="entry name" value="EF-hand-dom_pair"/>
</dbReference>
<feature type="region of interest" description="Disordered" evidence="4">
    <location>
        <begin position="48"/>
        <end position="84"/>
    </location>
</feature>
<evidence type="ECO:0000256" key="4">
    <source>
        <dbReference type="SAM" id="MobiDB-lite"/>
    </source>
</evidence>
<evidence type="ECO:0000256" key="2">
    <source>
        <dbReference type="ARBA" id="ARBA00022737"/>
    </source>
</evidence>
<dbReference type="CDD" id="cd00051">
    <property type="entry name" value="EFh"/>
    <property type="match status" value="1"/>
</dbReference>
<dbReference type="OMA" id="ESAWLIM"/>
<keyword evidence="1" id="KW-0479">Metal-binding</keyword>
<dbReference type="RefSeq" id="XP_006012917.1">
    <property type="nucleotide sequence ID" value="XM_006012855.3"/>
</dbReference>
<dbReference type="InterPro" id="IPR018247">
    <property type="entry name" value="EF_Hand_1_Ca_BS"/>
</dbReference>
<protein>
    <submittedName>
        <fullName evidence="6">Calcyphosine 2</fullName>
    </submittedName>
</protein>
<dbReference type="InterPro" id="IPR051581">
    <property type="entry name" value="Ca-bind"/>
</dbReference>
<dbReference type="EMBL" id="AFYH01248620">
    <property type="status" value="NOT_ANNOTATED_CDS"/>
    <property type="molecule type" value="Genomic_DNA"/>
</dbReference>
<evidence type="ECO:0000313" key="6">
    <source>
        <dbReference type="Ensembl" id="ENSLACP00000023150.1"/>
    </source>
</evidence>
<dbReference type="EMBL" id="AFYH01248621">
    <property type="status" value="NOT_ANNOTATED_CDS"/>
    <property type="molecule type" value="Genomic_DNA"/>
</dbReference>
<dbReference type="InterPro" id="IPR002048">
    <property type="entry name" value="EF_hand_dom"/>
</dbReference>
<accession>M3XK94</accession>
<keyword evidence="3" id="KW-0106">Calcium</keyword>
<proteinExistence type="predicted"/>
<evidence type="ECO:0000256" key="1">
    <source>
        <dbReference type="ARBA" id="ARBA00022723"/>
    </source>
</evidence>
<dbReference type="Ensembl" id="ENSLACT00000026337.1">
    <property type="protein sequence ID" value="ENSLACP00000023150.1"/>
    <property type="gene ID" value="ENSLACG00000000956.2"/>
</dbReference>
<keyword evidence="7" id="KW-1185">Reference proteome</keyword>
<dbReference type="PROSITE" id="PS00018">
    <property type="entry name" value="EF_HAND_1"/>
    <property type="match status" value="2"/>
</dbReference>
<reference evidence="7" key="1">
    <citation type="submission" date="2011-08" db="EMBL/GenBank/DDBJ databases">
        <title>The draft genome of Latimeria chalumnae.</title>
        <authorList>
            <person name="Di Palma F."/>
            <person name="Alfoldi J."/>
            <person name="Johnson J."/>
            <person name="Berlin A."/>
            <person name="Gnerre S."/>
            <person name="Jaffe D."/>
            <person name="MacCallum I."/>
            <person name="Young S."/>
            <person name="Walker B.J."/>
            <person name="Lander E."/>
            <person name="Lindblad-Toh K."/>
        </authorList>
    </citation>
    <scope>NUCLEOTIDE SEQUENCE [LARGE SCALE GENOMIC DNA]</scope>
    <source>
        <strain evidence="7">Wild caught</strain>
    </source>
</reference>
<feature type="domain" description="EF-hand" evidence="5">
    <location>
        <begin position="470"/>
        <end position="505"/>
    </location>
</feature>
<feature type="domain" description="EF-hand" evidence="5">
    <location>
        <begin position="434"/>
        <end position="469"/>
    </location>
</feature>
<name>M3XK94_LATCH</name>
<dbReference type="KEGG" id="lcm:102365805"/>
<dbReference type="PANTHER" id="PTHR34524">
    <property type="entry name" value="CALCYPHOSIN"/>
    <property type="match status" value="1"/>
</dbReference>
<dbReference type="Pfam" id="PF13499">
    <property type="entry name" value="EF-hand_7"/>
    <property type="match status" value="1"/>
</dbReference>
<dbReference type="CTD" id="84698"/>
<dbReference type="GeneTree" id="ENSGT00940000159670"/>
<dbReference type="PANTHER" id="PTHR34524:SF3">
    <property type="entry name" value="CALCYPHOSIN-2"/>
    <property type="match status" value="1"/>
</dbReference>
<dbReference type="GeneID" id="102365805"/>
<dbReference type="SMART" id="SM00054">
    <property type="entry name" value="EFh"/>
    <property type="match status" value="2"/>
</dbReference>
<dbReference type="STRING" id="7897.ENSLACP00000023150"/>
<keyword evidence="2" id="KW-0677">Repeat</keyword>
<feature type="region of interest" description="Disordered" evidence="4">
    <location>
        <begin position="141"/>
        <end position="174"/>
    </location>
</feature>
<reference evidence="6" key="2">
    <citation type="submission" date="2025-08" db="UniProtKB">
        <authorList>
            <consortium name="Ensembl"/>
        </authorList>
    </citation>
    <scope>IDENTIFICATION</scope>
</reference>
<dbReference type="Proteomes" id="UP000008672">
    <property type="component" value="Unassembled WGS sequence"/>
</dbReference>
<dbReference type="EMBL" id="AFYH01248617">
    <property type="status" value="NOT_ANNOTATED_CDS"/>
    <property type="molecule type" value="Genomic_DNA"/>
</dbReference>
<dbReference type="PROSITE" id="PS50222">
    <property type="entry name" value="EF_HAND_2"/>
    <property type="match status" value="2"/>
</dbReference>
<dbReference type="Pfam" id="PF25348">
    <property type="entry name" value="PH_CAYP2"/>
    <property type="match status" value="1"/>
</dbReference>
<sequence length="603" mass="68783">MDLEIKGTAATPRGQSRMIAAEKKRAQGWRTNAKTSYSLRPADVPALDLGKLGDSDDEDANYKPLDKQYPRLGPPDTTSTVSWGTPIHVPCVQRCTRQQPPPWEEKTVPENLPAPSDKYREKYKQYEVEMKENYKQFSQRVVEKSKGNTPPQQRVVEKSLDQDPQPNEGDDDGLTALDEKALLQQCYISKPYTVQQSMRKLEADDLAAEKRKQSVVEQVMADQLSRAVISDPQQNAKIVDSHRQTSTLPGPGTAPLRFRNRTLHETKVKTSSTLTENLLSSKFRFDARILTRNGRDACRELIGFFFAFDNSITIYEYRHFGKNRSNALPFIQKRIYSHQSGRRKGKQYVIRDFYVGANLTFLTSEHISLPESIKQKRLLTIRITDVDEEAKYSLLDSSADKHHPGLSKQEIDDRNVFKAVQGLLLEKLKKRGVRTLTGLGKHFRQLDTSGDGLLQKAEFKKAMALFHLEVPEKDFKSLWLILDQNCDGYVDYGEFIHGIIGEMNEYRKIFVRKAYMKLDPNKAGSVAMIDLRKFYCARKHPKVISGEVTEEQIKAAFVETLQEACSVPSEVSYCEFENYYEGLSVGILDDEDFANVLRNSWGI</sequence>
<dbReference type="EMBL" id="AFYH01248622">
    <property type="status" value="NOT_ANNOTATED_CDS"/>
    <property type="molecule type" value="Genomic_DNA"/>
</dbReference>
<dbReference type="OrthoDB" id="6280085at2759"/>
<evidence type="ECO:0000313" key="7">
    <source>
        <dbReference type="Proteomes" id="UP000008672"/>
    </source>
</evidence>
<dbReference type="GO" id="GO:0005509">
    <property type="term" value="F:calcium ion binding"/>
    <property type="evidence" value="ECO:0007669"/>
    <property type="project" value="InterPro"/>
</dbReference>
<evidence type="ECO:0000259" key="5">
    <source>
        <dbReference type="PROSITE" id="PS50222"/>
    </source>
</evidence>
<dbReference type="EMBL" id="AFYH01248619">
    <property type="status" value="NOT_ANNOTATED_CDS"/>
    <property type="molecule type" value="Genomic_DNA"/>
</dbReference>
<dbReference type="SUPFAM" id="SSF47473">
    <property type="entry name" value="EF-hand"/>
    <property type="match status" value="1"/>
</dbReference>
<organism evidence="6 7">
    <name type="scientific">Latimeria chalumnae</name>
    <name type="common">Coelacanth</name>
    <dbReference type="NCBI Taxonomy" id="7897"/>
    <lineage>
        <taxon>Eukaryota</taxon>
        <taxon>Metazoa</taxon>
        <taxon>Chordata</taxon>
        <taxon>Craniata</taxon>
        <taxon>Vertebrata</taxon>
        <taxon>Euteleostomi</taxon>
        <taxon>Coelacanthiformes</taxon>
        <taxon>Coelacanthidae</taxon>
        <taxon>Latimeria</taxon>
    </lineage>
</organism>
<dbReference type="EMBL" id="AFYH01248624">
    <property type="status" value="NOT_ANNOTATED_CDS"/>
    <property type="molecule type" value="Genomic_DNA"/>
</dbReference>
<dbReference type="InterPro" id="IPR057461">
    <property type="entry name" value="CAYP2_PH"/>
</dbReference>
<dbReference type="Gene3D" id="1.10.238.10">
    <property type="entry name" value="EF-hand"/>
    <property type="match status" value="2"/>
</dbReference>
<reference evidence="6" key="3">
    <citation type="submission" date="2025-09" db="UniProtKB">
        <authorList>
            <consortium name="Ensembl"/>
        </authorList>
    </citation>
    <scope>IDENTIFICATION</scope>
</reference>
<dbReference type="AlphaFoldDB" id="M3XK94"/>
<gene>
    <name evidence="6" type="primary">CAPS2</name>
</gene>
<dbReference type="Bgee" id="ENSLACG00000000956">
    <property type="expression patterns" value="Expressed in mesonephros and 6 other cell types or tissues"/>
</dbReference>
<dbReference type="eggNOG" id="KOG0032">
    <property type="taxonomic scope" value="Eukaryota"/>
</dbReference>
<dbReference type="EMBL" id="AFYH01248623">
    <property type="status" value="NOT_ANNOTATED_CDS"/>
    <property type="molecule type" value="Genomic_DNA"/>
</dbReference>
<dbReference type="InParanoid" id="M3XK94"/>
<evidence type="ECO:0000256" key="3">
    <source>
        <dbReference type="ARBA" id="ARBA00022837"/>
    </source>
</evidence>
<dbReference type="EMBL" id="AFYH01248618">
    <property type="status" value="NOT_ANNOTATED_CDS"/>
    <property type="molecule type" value="Genomic_DNA"/>
</dbReference>
<feature type="compositionally biased region" description="Basic and acidic residues" evidence="4">
    <location>
        <begin position="60"/>
        <end position="69"/>
    </location>
</feature>